<keyword evidence="2" id="KW-1185">Reference proteome</keyword>
<reference evidence="1 2" key="1">
    <citation type="submission" date="2020-07" db="EMBL/GenBank/DDBJ databases">
        <title>Genomic Encyclopedia of Type Strains, Phase IV (KMG-V): Genome sequencing to study the core and pangenomes of soil and plant-associated prokaryotes.</title>
        <authorList>
            <person name="Whitman W."/>
        </authorList>
    </citation>
    <scope>NUCLEOTIDE SEQUENCE [LARGE SCALE GENOMIC DNA]</scope>
    <source>
        <strain evidence="1 2">RH2WT43</strain>
    </source>
</reference>
<dbReference type="AlphaFoldDB" id="A0A839FAV3"/>
<dbReference type="EMBL" id="JACGXL010000006">
    <property type="protein sequence ID" value="MBA8889281.1"/>
    <property type="molecule type" value="Genomic_DNA"/>
</dbReference>
<evidence type="ECO:0000313" key="1">
    <source>
        <dbReference type="EMBL" id="MBA8889281.1"/>
    </source>
</evidence>
<accession>A0A839FAV3</accession>
<evidence type="ECO:0000313" key="2">
    <source>
        <dbReference type="Proteomes" id="UP000550401"/>
    </source>
</evidence>
<gene>
    <name evidence="1" type="ORF">FHW12_003524</name>
</gene>
<dbReference type="Proteomes" id="UP000550401">
    <property type="component" value="Unassembled WGS sequence"/>
</dbReference>
<protein>
    <submittedName>
        <fullName evidence="1">Uncharacterized protein</fullName>
    </submittedName>
</protein>
<comment type="caution">
    <text evidence="1">The sequence shown here is derived from an EMBL/GenBank/DDBJ whole genome shotgun (WGS) entry which is preliminary data.</text>
</comment>
<sequence>MDLRECFESLVDADVATWRSRIDAMALPGDVRDRLMVMLMFTRLVDAPHELRVTQMIACGASDAQRASVDAAIRASQAGEGVLATPVTTLLQRLG</sequence>
<dbReference type="RefSeq" id="WP_182532322.1">
    <property type="nucleotide sequence ID" value="NZ_JACGXL010000006.1"/>
</dbReference>
<proteinExistence type="predicted"/>
<name>A0A839FAV3_9GAMM</name>
<organism evidence="1 2">
    <name type="scientific">Dokdonella fugitiva</name>
    <dbReference type="NCBI Taxonomy" id="328517"/>
    <lineage>
        <taxon>Bacteria</taxon>
        <taxon>Pseudomonadati</taxon>
        <taxon>Pseudomonadota</taxon>
        <taxon>Gammaproteobacteria</taxon>
        <taxon>Lysobacterales</taxon>
        <taxon>Rhodanobacteraceae</taxon>
        <taxon>Dokdonella</taxon>
    </lineage>
</organism>